<organism evidence="2 3">
    <name type="scientific">Gossypium stocksii</name>
    <dbReference type="NCBI Taxonomy" id="47602"/>
    <lineage>
        <taxon>Eukaryota</taxon>
        <taxon>Viridiplantae</taxon>
        <taxon>Streptophyta</taxon>
        <taxon>Embryophyta</taxon>
        <taxon>Tracheophyta</taxon>
        <taxon>Spermatophyta</taxon>
        <taxon>Magnoliopsida</taxon>
        <taxon>eudicotyledons</taxon>
        <taxon>Gunneridae</taxon>
        <taxon>Pentapetalae</taxon>
        <taxon>rosids</taxon>
        <taxon>malvids</taxon>
        <taxon>Malvales</taxon>
        <taxon>Malvaceae</taxon>
        <taxon>Malvoideae</taxon>
        <taxon>Gossypium</taxon>
    </lineage>
</organism>
<feature type="compositionally biased region" description="Basic and acidic residues" evidence="1">
    <location>
        <begin position="99"/>
        <end position="109"/>
    </location>
</feature>
<accession>A0A9D4ACU8</accession>
<name>A0A9D4ACU8_9ROSI</name>
<proteinExistence type="predicted"/>
<evidence type="ECO:0000256" key="1">
    <source>
        <dbReference type="SAM" id="MobiDB-lite"/>
    </source>
</evidence>
<feature type="compositionally biased region" description="Acidic residues" evidence="1">
    <location>
        <begin position="70"/>
        <end position="87"/>
    </location>
</feature>
<dbReference type="Proteomes" id="UP000828251">
    <property type="component" value="Unassembled WGS sequence"/>
</dbReference>
<evidence type="ECO:0000313" key="3">
    <source>
        <dbReference type="Proteomes" id="UP000828251"/>
    </source>
</evidence>
<feature type="region of interest" description="Disordered" evidence="1">
    <location>
        <begin position="194"/>
        <end position="234"/>
    </location>
</feature>
<dbReference type="AlphaFoldDB" id="A0A9D4ACU8"/>
<gene>
    <name evidence="2" type="ORF">J1N35_010838</name>
</gene>
<comment type="caution">
    <text evidence="2">The sequence shown here is derived from an EMBL/GenBank/DDBJ whole genome shotgun (WGS) entry which is preliminary data.</text>
</comment>
<dbReference type="EMBL" id="JAIQCV010000004">
    <property type="protein sequence ID" value="KAH1107070.1"/>
    <property type="molecule type" value="Genomic_DNA"/>
</dbReference>
<sequence>IAREMQLMRTNVKLVQSERTNSTRTLTKLEDQISQLMSMIGDIKRQIGSSIPSNTEYNPWKEEVTRDNIDEPQDNSLEVEDETEPNEENAPAAEMGNKTSKDAKITKDHESRNIERHIWDIVLVQGKEVRVIPRIICEFYNAPYYENDFINETDLEYFKDLDMDSIINFLTESRDEWKYRKEFARQNNIRVLNYTPNMFGPTNMEQDKEAKESEEEGEKDEDNENEEMDDEEDD</sequence>
<reference evidence="2 3" key="1">
    <citation type="journal article" date="2021" name="Plant Biotechnol. J.">
        <title>Multi-omics assisted identification of the key and species-specific regulatory components of drought-tolerant mechanisms in Gossypium stocksii.</title>
        <authorList>
            <person name="Yu D."/>
            <person name="Ke L."/>
            <person name="Zhang D."/>
            <person name="Wu Y."/>
            <person name="Sun Y."/>
            <person name="Mei J."/>
            <person name="Sun J."/>
            <person name="Sun Y."/>
        </authorList>
    </citation>
    <scope>NUCLEOTIDE SEQUENCE [LARGE SCALE GENOMIC DNA]</scope>
    <source>
        <strain evidence="3">cv. E1</strain>
        <tissue evidence="2">Leaf</tissue>
    </source>
</reference>
<feature type="non-terminal residue" evidence="2">
    <location>
        <position position="1"/>
    </location>
</feature>
<evidence type="ECO:0000313" key="2">
    <source>
        <dbReference type="EMBL" id="KAH1107070.1"/>
    </source>
</evidence>
<feature type="compositionally biased region" description="Acidic residues" evidence="1">
    <location>
        <begin position="212"/>
        <end position="234"/>
    </location>
</feature>
<protein>
    <submittedName>
        <fullName evidence="2">Uncharacterized protein</fullName>
    </submittedName>
</protein>
<feature type="region of interest" description="Disordered" evidence="1">
    <location>
        <begin position="50"/>
        <end position="109"/>
    </location>
</feature>
<feature type="compositionally biased region" description="Basic and acidic residues" evidence="1">
    <location>
        <begin position="59"/>
        <end position="69"/>
    </location>
</feature>
<keyword evidence="3" id="KW-1185">Reference proteome</keyword>